<dbReference type="AlphaFoldDB" id="A0A7X6QXS7"/>
<evidence type="ECO:0000256" key="1">
    <source>
        <dbReference type="SAM" id="Phobius"/>
    </source>
</evidence>
<dbReference type="PANTHER" id="PTHR34351">
    <property type="entry name" value="SLR1927 PROTEIN-RELATED"/>
    <property type="match status" value="1"/>
</dbReference>
<keyword evidence="1" id="KW-1133">Transmembrane helix</keyword>
<keyword evidence="4" id="KW-1185">Reference proteome</keyword>
<feature type="transmembrane region" description="Helical" evidence="1">
    <location>
        <begin position="86"/>
        <end position="107"/>
    </location>
</feature>
<dbReference type="Proteomes" id="UP000581206">
    <property type="component" value="Unassembled WGS sequence"/>
</dbReference>
<organism evidence="3 4">
    <name type="scientific">Cellulomonas denverensis</name>
    <dbReference type="NCBI Taxonomy" id="264297"/>
    <lineage>
        <taxon>Bacteria</taxon>
        <taxon>Bacillati</taxon>
        <taxon>Actinomycetota</taxon>
        <taxon>Actinomycetes</taxon>
        <taxon>Micrococcales</taxon>
        <taxon>Cellulomonadaceae</taxon>
        <taxon>Cellulomonas</taxon>
    </lineage>
</organism>
<feature type="domain" description="DUF58" evidence="2">
    <location>
        <begin position="250"/>
        <end position="325"/>
    </location>
</feature>
<protein>
    <submittedName>
        <fullName evidence="3">DUF58 domain-containing protein</fullName>
    </submittedName>
</protein>
<dbReference type="InterPro" id="IPR002881">
    <property type="entry name" value="DUF58"/>
</dbReference>
<feature type="transmembrane region" description="Helical" evidence="1">
    <location>
        <begin position="62"/>
        <end position="80"/>
    </location>
</feature>
<evidence type="ECO:0000313" key="4">
    <source>
        <dbReference type="Proteomes" id="UP000581206"/>
    </source>
</evidence>
<accession>A0A7X6QXS7</accession>
<name>A0A7X6QXS7_9CELL</name>
<evidence type="ECO:0000313" key="3">
    <source>
        <dbReference type="EMBL" id="NKY21383.1"/>
    </source>
</evidence>
<reference evidence="3 4" key="1">
    <citation type="submission" date="2020-04" db="EMBL/GenBank/DDBJ databases">
        <title>MicrobeNet Type strains.</title>
        <authorList>
            <person name="Nicholson A.C."/>
        </authorList>
    </citation>
    <scope>NUCLEOTIDE SEQUENCE [LARGE SCALE GENOMIC DNA]</scope>
    <source>
        <strain evidence="3 4">ATCC BAA-788</strain>
    </source>
</reference>
<sequence length="453" mass="47937">MSGDERLELTGTRTATGTYATTVTRVVRSSGRLAAARFWWHRLRGWAAARGRAVAALLRDTVTAGGWLVVAALVAGSVLGPLLGWALGWVLLVGAAVLLLVSAPFLLGGQTYSVALDLGQDRVVAGQVVQAVLVVANTASRPALPAVVDVPVGTGLVESRIPLLGPGGSHQQTLTIPALRRGVIEVGPMRLARSDPIGVLRREVRWPQRSTIHVHPVTIGLPATSLGQVHDLDGLPSTDVVASDLSFHAIREYVVGDSMRHVHWRSTAKTGRLMVREYQESRRSRLAVLLGLDAADFLDDDEVELAVGVLASLAAQGIRDGRDMYVATGAEPPRISRGTVVTVRSLPVRSPRTLLDATCELEPGERSTPVEDVTALAAEACPQMTVAFLVVGSAVDLGRLSAAVTALPAATRAVVLQCAIDAEPVVRHTRRMTVLTVGRLPDLGRMLARGALA</sequence>
<dbReference type="EMBL" id="JAAXOX010000001">
    <property type="protein sequence ID" value="NKY21383.1"/>
    <property type="molecule type" value="Genomic_DNA"/>
</dbReference>
<gene>
    <name evidence="3" type="ORF">HGA03_01740</name>
</gene>
<evidence type="ECO:0000259" key="2">
    <source>
        <dbReference type="Pfam" id="PF01882"/>
    </source>
</evidence>
<dbReference type="RefSeq" id="WP_168628482.1">
    <property type="nucleotide sequence ID" value="NZ_BONL01000030.1"/>
</dbReference>
<dbReference type="PANTHER" id="PTHR34351:SF2">
    <property type="entry name" value="DUF58 DOMAIN-CONTAINING PROTEIN"/>
    <property type="match status" value="1"/>
</dbReference>
<comment type="caution">
    <text evidence="3">The sequence shown here is derived from an EMBL/GenBank/DDBJ whole genome shotgun (WGS) entry which is preliminary data.</text>
</comment>
<dbReference type="Pfam" id="PF01882">
    <property type="entry name" value="DUF58"/>
    <property type="match status" value="1"/>
</dbReference>
<proteinExistence type="predicted"/>
<keyword evidence="1" id="KW-0812">Transmembrane</keyword>
<keyword evidence="1" id="KW-0472">Membrane</keyword>